<dbReference type="PANTHER" id="PTHR43139">
    <property type="entry name" value="SI:DKEY-122A22.2"/>
    <property type="match status" value="1"/>
</dbReference>
<evidence type="ECO:0000259" key="2">
    <source>
        <dbReference type="Pfam" id="PF12697"/>
    </source>
</evidence>
<dbReference type="PANTHER" id="PTHR43139:SF52">
    <property type="entry name" value="SI:DKEY-122A22.2"/>
    <property type="match status" value="1"/>
</dbReference>
<dbReference type="SUPFAM" id="SSF53474">
    <property type="entry name" value="alpha/beta-Hydrolases"/>
    <property type="match status" value="1"/>
</dbReference>
<feature type="region of interest" description="Disordered" evidence="1">
    <location>
        <begin position="269"/>
        <end position="296"/>
    </location>
</feature>
<dbReference type="InterPro" id="IPR052370">
    <property type="entry name" value="Meta-cleavage_hydrolase"/>
</dbReference>
<dbReference type="GO" id="GO:0003824">
    <property type="term" value="F:catalytic activity"/>
    <property type="evidence" value="ECO:0007669"/>
    <property type="project" value="UniProtKB-ARBA"/>
</dbReference>
<keyword evidence="4" id="KW-1185">Reference proteome</keyword>
<dbReference type="InterPro" id="IPR000073">
    <property type="entry name" value="AB_hydrolase_1"/>
</dbReference>
<feature type="compositionally biased region" description="Low complexity" evidence="1">
    <location>
        <begin position="278"/>
        <end position="293"/>
    </location>
</feature>
<evidence type="ECO:0000313" key="3">
    <source>
        <dbReference type="EMBL" id="MBB5830726.1"/>
    </source>
</evidence>
<name>A0A841A796_9MICO</name>
<accession>A0A841A796</accession>
<proteinExistence type="predicted"/>
<evidence type="ECO:0000256" key="1">
    <source>
        <dbReference type="SAM" id="MobiDB-lite"/>
    </source>
</evidence>
<dbReference type="InterPro" id="IPR029058">
    <property type="entry name" value="AB_hydrolase_fold"/>
</dbReference>
<comment type="caution">
    <text evidence="3">The sequence shown here is derived from an EMBL/GenBank/DDBJ whole genome shotgun (WGS) entry which is preliminary data.</text>
</comment>
<feature type="domain" description="AB hydrolase-1" evidence="2">
    <location>
        <begin position="25"/>
        <end position="246"/>
    </location>
</feature>
<reference evidence="3 4" key="1">
    <citation type="submission" date="2020-08" db="EMBL/GenBank/DDBJ databases">
        <title>Sequencing the genomes of 1000 actinobacteria strains.</title>
        <authorList>
            <person name="Klenk H.-P."/>
        </authorList>
    </citation>
    <scope>NUCLEOTIDE SEQUENCE [LARGE SCALE GENOMIC DNA]</scope>
    <source>
        <strain evidence="3 4">DSM 28796</strain>
    </source>
</reference>
<protein>
    <submittedName>
        <fullName evidence="3">Pimeloyl-ACP methyl ester carboxylesterase</fullName>
    </submittedName>
</protein>
<gene>
    <name evidence="3" type="ORF">HNR70_000539</name>
</gene>
<dbReference type="EMBL" id="JACHLZ010000001">
    <property type="protein sequence ID" value="MBB5830726.1"/>
    <property type="molecule type" value="Genomic_DNA"/>
</dbReference>
<dbReference type="Pfam" id="PF12697">
    <property type="entry name" value="Abhydrolase_6"/>
    <property type="match status" value="1"/>
</dbReference>
<dbReference type="Gene3D" id="3.40.50.1820">
    <property type="entry name" value="alpha/beta hydrolase"/>
    <property type="match status" value="1"/>
</dbReference>
<dbReference type="AlphaFoldDB" id="A0A841A796"/>
<sequence length="310" mass="34064">MSTSAHSALHEQFPLEHGPREGETIVFVHGGSSGAWTWIGVVENLPGRHTLTPDLPGYGERYREAWRGLDGAADDLAALLRERALSGRAHVVGLSLGGFVAMHLLHRHPQLVHSCTIRGSALLGYSRRERMLVGPQVPLWHRRWYWAAQAPLFRIPADARDLFVTTAVRPSPASNRAMFDEVAGHALPPDGYAFDGLVLAVAAEHDSPSIQRAFAPLRAALPQTRTRVAPGVHHPWSAEDPALFARMVAAQADGREWPEQGLALQGWRRREPERLPSAAARAGCQRGAGRARCSPPRTLMVIRPRPSRSR</sequence>
<dbReference type="Proteomes" id="UP000588158">
    <property type="component" value="Unassembled WGS sequence"/>
</dbReference>
<evidence type="ECO:0000313" key="4">
    <source>
        <dbReference type="Proteomes" id="UP000588158"/>
    </source>
</evidence>
<dbReference type="RefSeq" id="WP_184324300.1">
    <property type="nucleotide sequence ID" value="NZ_JACHLZ010000001.1"/>
</dbReference>
<organism evidence="3 4">
    <name type="scientific">Brachybacterium aquaticum</name>
    <dbReference type="NCBI Taxonomy" id="1432564"/>
    <lineage>
        <taxon>Bacteria</taxon>
        <taxon>Bacillati</taxon>
        <taxon>Actinomycetota</taxon>
        <taxon>Actinomycetes</taxon>
        <taxon>Micrococcales</taxon>
        <taxon>Dermabacteraceae</taxon>
        <taxon>Brachybacterium</taxon>
    </lineage>
</organism>